<keyword evidence="1" id="KW-0812">Transmembrane</keyword>
<reference evidence="2 3" key="1">
    <citation type="submission" date="2020-02" db="EMBL/GenBank/DDBJ databases">
        <authorList>
            <person name="Hogendoorn C."/>
        </authorList>
    </citation>
    <scope>NUCLEOTIDE SEQUENCE [LARGE SCALE GENOMIC DNA]</scope>
    <source>
        <strain evidence="2">METHB21</strain>
    </source>
</reference>
<evidence type="ECO:0000256" key="1">
    <source>
        <dbReference type="SAM" id="Phobius"/>
    </source>
</evidence>
<keyword evidence="1" id="KW-0472">Membrane</keyword>
<gene>
    <name evidence="2" type="ORF">METHB2_560004</name>
</gene>
<feature type="transmembrane region" description="Helical" evidence="1">
    <location>
        <begin position="23"/>
        <end position="45"/>
    </location>
</feature>
<organism evidence="2 3">
    <name type="scientific">Candidatus Methylobacter favarea</name>
    <dbReference type="NCBI Taxonomy" id="2707345"/>
    <lineage>
        <taxon>Bacteria</taxon>
        <taxon>Pseudomonadati</taxon>
        <taxon>Pseudomonadota</taxon>
        <taxon>Gammaproteobacteria</taxon>
        <taxon>Methylococcales</taxon>
        <taxon>Methylococcaceae</taxon>
        <taxon>Methylobacter</taxon>
    </lineage>
</organism>
<dbReference type="EMBL" id="CADCXN010000087">
    <property type="protein sequence ID" value="CAA9892013.1"/>
    <property type="molecule type" value="Genomic_DNA"/>
</dbReference>
<dbReference type="RefSeq" id="WP_174626816.1">
    <property type="nucleotide sequence ID" value="NZ_CADCXN010000087.1"/>
</dbReference>
<name>A0A8S0XHP8_9GAMM</name>
<comment type="caution">
    <text evidence="2">The sequence shown here is derived from an EMBL/GenBank/DDBJ whole genome shotgun (WGS) entry which is preliminary data.</text>
</comment>
<accession>A0A8S0XHP8</accession>
<sequence>MKKISNYGGVGLGFMGYSSNSPIILLGAFIWWIVCQTISHLLMAIQDEEGE</sequence>
<dbReference type="Proteomes" id="UP000494216">
    <property type="component" value="Unassembled WGS sequence"/>
</dbReference>
<evidence type="ECO:0000313" key="3">
    <source>
        <dbReference type="Proteomes" id="UP000494216"/>
    </source>
</evidence>
<evidence type="ECO:0000313" key="2">
    <source>
        <dbReference type="EMBL" id="CAA9892013.1"/>
    </source>
</evidence>
<keyword evidence="3" id="KW-1185">Reference proteome</keyword>
<proteinExistence type="predicted"/>
<protein>
    <submittedName>
        <fullName evidence="2">Uncharacterized protein</fullName>
    </submittedName>
</protein>
<keyword evidence="1" id="KW-1133">Transmembrane helix</keyword>
<dbReference type="AlphaFoldDB" id="A0A8S0XHP8"/>